<keyword evidence="2" id="KW-0614">Plasmid</keyword>
<proteinExistence type="predicted"/>
<protein>
    <submittedName>
        <fullName evidence="2">Uncharacterized protein</fullName>
    </submittedName>
</protein>
<geneLocation type="plasmid" evidence="2">
    <name>p61</name>
</geneLocation>
<sequence length="330" mass="37916">MVKVSALALRQAAQVQEVQSVEEALEALRKLWKEDEGVRKLLEEAARHGYTLVQTKDVEPAFVAAVRTALAKLRERLGEEKPSTLRVKYDSKRKEERSKPKPKPMTWESPEGVRYTVEVYDLTPREEKYWGFRDARVEDALRWVESFISMAEYEEGASVLEEALEYEDNPHFERDLIPEDLKEDLRVMGWDGTLRSLRTLVESLPAREKEFKERVRSITALVDREEGKVLAVQTPNGWEIREASKDVVNAVLSLGLLMEALEKEDWRAGEVRRYVEDLKPFTPGLMASLNAIATLRRAKYLLDELGRGRRVAVYRDPSTGEPVYRTPVIG</sequence>
<name>A0A2U9QI72_THEAQ</name>
<gene>
    <name evidence="2" type="ORF">B6246_p0195</name>
</gene>
<evidence type="ECO:0000256" key="1">
    <source>
        <dbReference type="SAM" id="MobiDB-lite"/>
    </source>
</evidence>
<evidence type="ECO:0000313" key="2">
    <source>
        <dbReference type="EMBL" id="AWU47367.1"/>
    </source>
</evidence>
<accession>A0A2U9QI72</accession>
<dbReference type="AlphaFoldDB" id="A0A2U9QI72"/>
<dbReference type="EMBL" id="CP020572">
    <property type="protein sequence ID" value="AWU47367.1"/>
    <property type="molecule type" value="Genomic_DNA"/>
</dbReference>
<feature type="compositionally biased region" description="Basic and acidic residues" evidence="1">
    <location>
        <begin position="84"/>
        <end position="99"/>
    </location>
</feature>
<organism evidence="2">
    <name type="scientific">Thermus aquaticus</name>
    <dbReference type="NCBI Taxonomy" id="271"/>
    <lineage>
        <taxon>Bacteria</taxon>
        <taxon>Thermotogati</taxon>
        <taxon>Deinococcota</taxon>
        <taxon>Deinococci</taxon>
        <taxon>Thermales</taxon>
        <taxon>Thermaceae</taxon>
        <taxon>Thermus</taxon>
    </lineage>
</organism>
<dbReference type="RefSeq" id="WP_158540215.1">
    <property type="nucleotide sequence ID" value="NZ_CP020572.1"/>
</dbReference>
<reference evidence="2" key="1">
    <citation type="submission" date="2018-06" db="EMBL/GenBank/DDBJ databases">
        <authorList>
            <person name="Zhirakovskaya E."/>
        </authorList>
    </citation>
    <scope>NUCLEOTIDE SEQUENCE</scope>
    <source>
        <strain evidence="2">YT-1</strain>
        <plasmid evidence="2">p61</plasmid>
    </source>
</reference>
<feature type="region of interest" description="Disordered" evidence="1">
    <location>
        <begin position="84"/>
        <end position="108"/>
    </location>
</feature>